<evidence type="ECO:0000259" key="9">
    <source>
        <dbReference type="Pfam" id="PF06454"/>
    </source>
</evidence>
<dbReference type="InterPro" id="IPR009457">
    <property type="entry name" value="THH1/TOM1/TOM3_dom"/>
</dbReference>
<accession>A0AAD2EFU7</accession>
<evidence type="ECO:0000256" key="1">
    <source>
        <dbReference type="ARBA" id="ARBA00004128"/>
    </source>
</evidence>
<reference evidence="10" key="1">
    <citation type="submission" date="2023-05" db="EMBL/GenBank/DDBJ databases">
        <authorList>
            <person name="Huff M."/>
        </authorList>
    </citation>
    <scope>NUCLEOTIDE SEQUENCE</scope>
</reference>
<keyword evidence="5 8" id="KW-1133">Transmembrane helix</keyword>
<keyword evidence="6 8" id="KW-0472">Membrane</keyword>
<proteinExistence type="inferred from homology"/>
<feature type="transmembrane region" description="Helical" evidence="8">
    <location>
        <begin position="202"/>
        <end position="221"/>
    </location>
</feature>
<evidence type="ECO:0000256" key="4">
    <source>
        <dbReference type="ARBA" id="ARBA00022692"/>
    </source>
</evidence>
<evidence type="ECO:0000313" key="10">
    <source>
        <dbReference type="EMBL" id="CAI9787993.1"/>
    </source>
</evidence>
<evidence type="ECO:0000256" key="5">
    <source>
        <dbReference type="ARBA" id="ARBA00022989"/>
    </source>
</evidence>
<feature type="transmembrane region" description="Helical" evidence="8">
    <location>
        <begin position="242"/>
        <end position="268"/>
    </location>
</feature>
<feature type="compositionally biased region" description="Polar residues" evidence="7">
    <location>
        <begin position="333"/>
        <end position="351"/>
    </location>
</feature>
<keyword evidence="3" id="KW-0926">Vacuole</keyword>
<keyword evidence="4 8" id="KW-0812">Transmembrane</keyword>
<dbReference type="GO" id="GO:0005774">
    <property type="term" value="C:vacuolar membrane"/>
    <property type="evidence" value="ECO:0007669"/>
    <property type="project" value="UniProtKB-SubCell"/>
</dbReference>
<dbReference type="AlphaFoldDB" id="A0AAD2EFU7"/>
<dbReference type="Pfam" id="PF06454">
    <property type="entry name" value="THH1_TOM1-3_dom"/>
    <property type="match status" value="2"/>
</dbReference>
<feature type="domain" description="THH1/TOM1/TOM3" evidence="9">
    <location>
        <begin position="172"/>
        <end position="310"/>
    </location>
</feature>
<evidence type="ECO:0000256" key="3">
    <source>
        <dbReference type="ARBA" id="ARBA00022554"/>
    </source>
</evidence>
<organism evidence="10 11">
    <name type="scientific">Fraxinus pennsylvanica</name>
    <dbReference type="NCBI Taxonomy" id="56036"/>
    <lineage>
        <taxon>Eukaryota</taxon>
        <taxon>Viridiplantae</taxon>
        <taxon>Streptophyta</taxon>
        <taxon>Embryophyta</taxon>
        <taxon>Tracheophyta</taxon>
        <taxon>Spermatophyta</taxon>
        <taxon>Magnoliopsida</taxon>
        <taxon>eudicotyledons</taxon>
        <taxon>Gunneridae</taxon>
        <taxon>Pentapetalae</taxon>
        <taxon>asterids</taxon>
        <taxon>lamiids</taxon>
        <taxon>Lamiales</taxon>
        <taxon>Oleaceae</taxon>
        <taxon>Oleeae</taxon>
        <taxon>Fraxinus</taxon>
    </lineage>
</organism>
<evidence type="ECO:0000256" key="6">
    <source>
        <dbReference type="ARBA" id="ARBA00023136"/>
    </source>
</evidence>
<feature type="domain" description="THH1/TOM1/TOM3" evidence="9">
    <location>
        <begin position="17"/>
        <end position="116"/>
    </location>
</feature>
<keyword evidence="11" id="KW-1185">Reference proteome</keyword>
<feature type="transmembrane region" description="Helical" evidence="8">
    <location>
        <begin position="86"/>
        <end position="109"/>
    </location>
</feature>
<dbReference type="InterPro" id="IPR040226">
    <property type="entry name" value="THH1/TOM1/TOM3"/>
</dbReference>
<gene>
    <name evidence="10" type="ORF">FPE_LOCUS35423</name>
</gene>
<dbReference type="PANTHER" id="PTHR31142">
    <property type="entry name" value="TOBAMOVIRUS MULTIPLICATION PROTEIN 1-LIKE ISOFORM X1"/>
    <property type="match status" value="1"/>
</dbReference>
<feature type="transmembrane region" description="Helical" evidence="8">
    <location>
        <begin position="15"/>
        <end position="39"/>
    </location>
</feature>
<dbReference type="Proteomes" id="UP000834106">
    <property type="component" value="Chromosome 23"/>
</dbReference>
<name>A0AAD2EFU7_9LAMI</name>
<evidence type="ECO:0000313" key="11">
    <source>
        <dbReference type="Proteomes" id="UP000834106"/>
    </source>
</evidence>
<feature type="transmembrane region" description="Helical" evidence="8">
    <location>
        <begin position="161"/>
        <end position="182"/>
    </location>
</feature>
<feature type="region of interest" description="Disordered" evidence="7">
    <location>
        <begin position="327"/>
        <end position="351"/>
    </location>
</feature>
<feature type="transmembrane region" description="Helical" evidence="8">
    <location>
        <begin position="51"/>
        <end position="74"/>
    </location>
</feature>
<protein>
    <recommendedName>
        <fullName evidence="9">THH1/TOM1/TOM3 domain-containing protein</fullName>
    </recommendedName>
</protein>
<feature type="transmembrane region" description="Helical" evidence="8">
    <location>
        <begin position="280"/>
        <end position="299"/>
    </location>
</feature>
<comment type="subcellular location">
    <subcellularLocation>
        <location evidence="1">Vacuole membrane</location>
        <topology evidence="1">Multi-pass membrane protein</topology>
    </subcellularLocation>
</comment>
<sequence length="351" mass="38825">MLNLRIGSCYPKTYVGVNAGLACVDGVIALLAFFQLMRIHARNSNWTRQKVFHLVIGSSNLGYSIYFVLTLLAACKSWLCWSYTCGFISMAFPKILFVSAFLLLLSFWVDIFHHSDEDDEDEGLSPQEALLEKTSKFDSIANCLGEWCSFRTTHIGRWQKVVILVTLLTFAITIVSAVLIWIEMGKSSIDSQVVAQVYVDLLAIAVVFLGGALACYGLLLFKKMRKVRSDRATCEKWKFAGLAVVSIVSFTSSAYAAIATNIPLIYHWRQQDIDGVYTPLLLVLYYLIGSSVPSAFVLCGMSELPPSVKTDRQDEWLTIAFISDDDSVAADPQPSNAAGSMQIQESTASPT</sequence>
<dbReference type="PANTHER" id="PTHR31142:SF4">
    <property type="entry name" value="OS01G0751300 PROTEIN"/>
    <property type="match status" value="1"/>
</dbReference>
<comment type="similarity">
    <text evidence="2">Belongs to the plant tobamovirus multiplication TOM1 protein family.</text>
</comment>
<evidence type="ECO:0000256" key="2">
    <source>
        <dbReference type="ARBA" id="ARBA00006779"/>
    </source>
</evidence>
<dbReference type="EMBL" id="OU503058">
    <property type="protein sequence ID" value="CAI9787993.1"/>
    <property type="molecule type" value="Genomic_DNA"/>
</dbReference>
<evidence type="ECO:0000256" key="7">
    <source>
        <dbReference type="SAM" id="MobiDB-lite"/>
    </source>
</evidence>
<evidence type="ECO:0000256" key="8">
    <source>
        <dbReference type="SAM" id="Phobius"/>
    </source>
</evidence>